<dbReference type="Proteomes" id="UP000642107">
    <property type="component" value="Unassembled WGS sequence"/>
</dbReference>
<name>A0ABR9DPJ1_9MICO</name>
<organism evidence="2 3">
    <name type="scientific">Flavimobilis rhizosphaerae</name>
    <dbReference type="NCBI Taxonomy" id="2775421"/>
    <lineage>
        <taxon>Bacteria</taxon>
        <taxon>Bacillati</taxon>
        <taxon>Actinomycetota</taxon>
        <taxon>Actinomycetes</taxon>
        <taxon>Micrococcales</taxon>
        <taxon>Jonesiaceae</taxon>
        <taxon>Flavimobilis</taxon>
    </lineage>
</organism>
<dbReference type="InterPro" id="IPR046561">
    <property type="entry name" value="DUF6716"/>
</dbReference>
<feature type="compositionally biased region" description="Low complexity" evidence="1">
    <location>
        <begin position="187"/>
        <end position="205"/>
    </location>
</feature>
<dbReference type="EMBL" id="JACZDF010000002">
    <property type="protein sequence ID" value="MBD9699037.1"/>
    <property type="molecule type" value="Genomic_DNA"/>
</dbReference>
<dbReference type="Pfam" id="PF20471">
    <property type="entry name" value="DUF6716"/>
    <property type="match status" value="1"/>
</dbReference>
<evidence type="ECO:0000256" key="1">
    <source>
        <dbReference type="SAM" id="MobiDB-lite"/>
    </source>
</evidence>
<keyword evidence="3" id="KW-1185">Reference proteome</keyword>
<evidence type="ECO:0000313" key="2">
    <source>
        <dbReference type="EMBL" id="MBD9699037.1"/>
    </source>
</evidence>
<protein>
    <submittedName>
        <fullName evidence="2">Uncharacterized protein</fullName>
    </submittedName>
</protein>
<proteinExistence type="predicted"/>
<gene>
    <name evidence="2" type="ORF">IGS67_05935</name>
</gene>
<feature type="region of interest" description="Disordered" evidence="1">
    <location>
        <begin position="184"/>
        <end position="214"/>
    </location>
</feature>
<reference evidence="2 3" key="1">
    <citation type="submission" date="2020-09" db="EMBL/GenBank/DDBJ databases">
        <title>Flavimobilis rhizosphaerae sp. nov., isolated from rhizosphere soil of Spartina alterniflora.</title>
        <authorList>
            <person name="Hanqin C."/>
        </authorList>
    </citation>
    <scope>NUCLEOTIDE SEQUENCE [LARGE SCALE GENOMIC DNA]</scope>
    <source>
        <strain evidence="2 3">GY 10621</strain>
    </source>
</reference>
<comment type="caution">
    <text evidence="2">The sequence shown here is derived from an EMBL/GenBank/DDBJ whole genome shotgun (WGS) entry which is preliminary data.</text>
</comment>
<sequence length="449" mass="46927">MTLSTGVQLAPATTTSVRVLAVADSDSYLKWGASTLATLSDDATLDLVLLRSPILPSADQRAAAVTGTPFADADVPVLTPRALCAHLRATDPDVVLLSATGPVAELVVRLVERVGGSRRPALAGGLPGMSYPATLRALRFRAGQDAFVVHSLRERREFAAVAAQLGLDLPVLLAPLPFLAPSPPGAPVSSGTSVSSGASGATGPSRSTDDGRTSPALSRVVFAPQAKMPVTRAHREQILHALARLADDRPDVDVVVKVRGLAGEAQTHHEAFPFDVLLADLVAAGGVPSGAVRVATGPLADQFGPGSALVTVSSTAALESLAAGIPTLVLEDFGVNERMLNAVFLGSGCLGTLDDLAAGRFGVPDPRWLEDNYLHDTPSELPDAIVQLAAARRRGGLTPPRTRRTRGVVLGRVRRRLMRTFVRSQAPQWLLAVLDLPGRVRRSLAAARP</sequence>
<dbReference type="RefSeq" id="WP_192278767.1">
    <property type="nucleotide sequence ID" value="NZ_JACZDF010000002.1"/>
</dbReference>
<evidence type="ECO:0000313" key="3">
    <source>
        <dbReference type="Proteomes" id="UP000642107"/>
    </source>
</evidence>
<accession>A0ABR9DPJ1</accession>